<gene>
    <name evidence="2" type="ORF">B1199_17330</name>
</gene>
<evidence type="ECO:0000313" key="3">
    <source>
        <dbReference type="Proteomes" id="UP000194841"/>
    </source>
</evidence>
<reference evidence="2 3" key="1">
    <citation type="submission" date="2017-02" db="EMBL/GenBank/DDBJ databases">
        <title>Pseudoalteromonas ulvae TC14 Genome.</title>
        <authorList>
            <person name="Molmeret M."/>
        </authorList>
    </citation>
    <scope>NUCLEOTIDE SEQUENCE [LARGE SCALE GENOMIC DNA]</scope>
    <source>
        <strain evidence="2">TC14</strain>
    </source>
</reference>
<dbReference type="RefSeq" id="WP_086745405.1">
    <property type="nucleotide sequence ID" value="NZ_MWPV01000006.1"/>
</dbReference>
<dbReference type="Proteomes" id="UP000194841">
    <property type="component" value="Unassembled WGS sequence"/>
</dbReference>
<evidence type="ECO:0000259" key="1">
    <source>
        <dbReference type="Pfam" id="PF18492"/>
    </source>
</evidence>
<keyword evidence="3" id="KW-1185">Reference proteome</keyword>
<accession>A0A244CLG2</accession>
<dbReference type="Pfam" id="PF18492">
    <property type="entry name" value="ORF_2_N"/>
    <property type="match status" value="1"/>
</dbReference>
<evidence type="ECO:0000313" key="2">
    <source>
        <dbReference type="EMBL" id="OUL56432.1"/>
    </source>
</evidence>
<protein>
    <recommendedName>
        <fullName evidence="1">ASP external chaperone domain-containing protein</fullName>
    </recommendedName>
</protein>
<feature type="domain" description="ASP external chaperone" evidence="1">
    <location>
        <begin position="40"/>
        <end position="153"/>
    </location>
</feature>
<proteinExistence type="predicted"/>
<dbReference type="EMBL" id="MWPV01000006">
    <property type="protein sequence ID" value="OUL56432.1"/>
    <property type="molecule type" value="Genomic_DNA"/>
</dbReference>
<dbReference type="InterPro" id="IPR040536">
    <property type="entry name" value="ASPCH"/>
</dbReference>
<dbReference type="OrthoDB" id="6292228at2"/>
<name>A0A244CLG2_PSEDV</name>
<comment type="caution">
    <text evidence="2">The sequence shown here is derived from an EMBL/GenBank/DDBJ whole genome shotgun (WGS) entry which is preliminary data.</text>
</comment>
<sequence>MKVFLFAASVISAGVIASEPTEDTLSKLNIVSAEQLAQLQENIEVNGQTFTRKATPKQRSLSSDIDIPANLVIGEVISSNDGFTAYKVTGEIIVKLSGEADLTAFNQAHNLSIKQAYQNYYVLKASDTSNLLALVDALTIMPHVDSAAIDLADMSISTH</sequence>
<organism evidence="2 3">
    <name type="scientific">Pseudoalteromonas ulvae</name>
    <dbReference type="NCBI Taxonomy" id="107327"/>
    <lineage>
        <taxon>Bacteria</taxon>
        <taxon>Pseudomonadati</taxon>
        <taxon>Pseudomonadota</taxon>
        <taxon>Gammaproteobacteria</taxon>
        <taxon>Alteromonadales</taxon>
        <taxon>Pseudoalteromonadaceae</taxon>
        <taxon>Pseudoalteromonas</taxon>
    </lineage>
</organism>
<dbReference type="AlphaFoldDB" id="A0A244CLG2"/>